<evidence type="ECO:0000256" key="10">
    <source>
        <dbReference type="SAM" id="Phobius"/>
    </source>
</evidence>
<keyword evidence="8" id="KW-0868">Chloride</keyword>
<keyword evidence="13" id="KW-1185">Reference proteome</keyword>
<evidence type="ECO:0000256" key="7">
    <source>
        <dbReference type="ARBA" id="ARBA00023173"/>
    </source>
</evidence>
<dbReference type="PRINTS" id="PR00762">
    <property type="entry name" value="CLCHANNEL"/>
</dbReference>
<comment type="subcellular location">
    <subcellularLocation>
        <location evidence="1">Membrane</location>
        <topology evidence="1">Multi-pass membrane protein</topology>
    </subcellularLocation>
</comment>
<evidence type="ECO:0000256" key="2">
    <source>
        <dbReference type="ARBA" id="ARBA00022448"/>
    </source>
</evidence>
<dbReference type="RefSeq" id="WP_343755578.1">
    <property type="nucleotide sequence ID" value="NZ_BAAADB010000003.1"/>
</dbReference>
<protein>
    <submittedName>
        <fullName evidence="12">Chloride channel protein</fullName>
    </submittedName>
</protein>
<evidence type="ECO:0000256" key="8">
    <source>
        <dbReference type="ARBA" id="ARBA00023214"/>
    </source>
</evidence>
<dbReference type="InterPro" id="IPR050368">
    <property type="entry name" value="ClC-type_chloride_channel"/>
</dbReference>
<evidence type="ECO:0000313" key="12">
    <source>
        <dbReference type="EMBL" id="GAA0500301.1"/>
    </source>
</evidence>
<accession>A0ABP3LHG2</accession>
<dbReference type="EMBL" id="BAAADB010000003">
    <property type="protein sequence ID" value="GAA0500301.1"/>
    <property type="molecule type" value="Genomic_DNA"/>
</dbReference>
<keyword evidence="5" id="KW-0406">Ion transport</keyword>
<gene>
    <name evidence="12" type="ORF">GCM10008937_04550</name>
</gene>
<dbReference type="InterPro" id="IPR006037">
    <property type="entry name" value="RCK_C"/>
</dbReference>
<feature type="transmembrane region" description="Helical" evidence="10">
    <location>
        <begin position="71"/>
        <end position="89"/>
    </location>
</feature>
<evidence type="ECO:0000256" key="6">
    <source>
        <dbReference type="ARBA" id="ARBA00023136"/>
    </source>
</evidence>
<evidence type="ECO:0000313" key="13">
    <source>
        <dbReference type="Proteomes" id="UP001500191"/>
    </source>
</evidence>
<dbReference type="CDD" id="cd00400">
    <property type="entry name" value="Voltage_gated_ClC"/>
    <property type="match status" value="1"/>
</dbReference>
<feature type="transmembrane region" description="Helical" evidence="10">
    <location>
        <begin position="20"/>
        <end position="40"/>
    </location>
</feature>
<sequence>MRSPLPRAVLNRLETGRLVVLSVLLGALVGGLSIILRLILDAAARLGTLITDYAPPGTTGEGGLMMAFGTAAPWGLLILPAVGAAYAWLVPARSGDPLTQLVRGYHARGQWPGPLTQLRTLAATLLAYGSGLLIGRDSAFTMTGQLGARLMQRVTRLDAVEVRTLTLAGAAAALGAVLHAPLAAAVLIAEVLYRRFEFEFEVLMPCVLAAVAGTAVYGLAFGFAPLLSFPDVQVPASSQVLSFGLIALAATLLGWLSLLTCRVVPDAWAEGRFRPLLGLTFGALTAATALLSTPAVLGDGSGWMQLGAAGFVGAEGLGQSAWRWLLLALGAQIALGGGVLPSVGVGGLLGAGLGSLLGVDTATGSMVGAVAFLTVTLNVPLAAALLAVTWGGETLLPLALVASGVAHLLSGTSGIVPSQIQARRDSAVHAGPAWLPDNVRFIRRGVPVQPGVPFDAPATLAGTDVPLDTDLLPSPTAERELYRRGVPPSWRGARLNLLSLPPGVEVVGVVRDGAVRLPRPELRLTSQDELVFLARPDAYSALEGILRLPGS</sequence>
<dbReference type="Gene3D" id="1.10.3080.10">
    <property type="entry name" value="Clc chloride channel"/>
    <property type="match status" value="1"/>
</dbReference>
<feature type="transmembrane region" description="Helical" evidence="10">
    <location>
        <begin position="324"/>
        <end position="357"/>
    </location>
</feature>
<keyword evidence="2" id="KW-0813">Transport</keyword>
<evidence type="ECO:0000256" key="3">
    <source>
        <dbReference type="ARBA" id="ARBA00022692"/>
    </source>
</evidence>
<dbReference type="InterPro" id="IPR036721">
    <property type="entry name" value="RCK_C_sf"/>
</dbReference>
<feature type="transmembrane region" description="Helical" evidence="10">
    <location>
        <begin position="165"/>
        <end position="188"/>
    </location>
</feature>
<dbReference type="SUPFAM" id="SSF116726">
    <property type="entry name" value="TrkA C-terminal domain-like"/>
    <property type="match status" value="1"/>
</dbReference>
<evidence type="ECO:0000256" key="4">
    <source>
        <dbReference type="ARBA" id="ARBA00022989"/>
    </source>
</evidence>
<reference evidence="13" key="1">
    <citation type="journal article" date="2019" name="Int. J. Syst. Evol. Microbiol.">
        <title>The Global Catalogue of Microorganisms (GCM) 10K type strain sequencing project: providing services to taxonomists for standard genome sequencing and annotation.</title>
        <authorList>
            <consortium name="The Broad Institute Genomics Platform"/>
            <consortium name="The Broad Institute Genome Sequencing Center for Infectious Disease"/>
            <person name="Wu L."/>
            <person name="Ma J."/>
        </authorList>
    </citation>
    <scope>NUCLEOTIDE SEQUENCE [LARGE SCALE GENOMIC DNA]</scope>
    <source>
        <strain evidence="13">JCM 14368</strain>
    </source>
</reference>
<keyword evidence="4 10" id="KW-1133">Transmembrane helix</keyword>
<feature type="transmembrane region" description="Helical" evidence="10">
    <location>
        <begin position="240"/>
        <end position="264"/>
    </location>
</feature>
<organism evidence="12 13">
    <name type="scientific">Deinococcus depolymerans</name>
    <dbReference type="NCBI Taxonomy" id="392408"/>
    <lineage>
        <taxon>Bacteria</taxon>
        <taxon>Thermotogati</taxon>
        <taxon>Deinococcota</taxon>
        <taxon>Deinococci</taxon>
        <taxon>Deinococcales</taxon>
        <taxon>Deinococcaceae</taxon>
        <taxon>Deinococcus</taxon>
    </lineage>
</organism>
<name>A0ABP3LHG2_9DEIO</name>
<evidence type="ECO:0000256" key="1">
    <source>
        <dbReference type="ARBA" id="ARBA00004141"/>
    </source>
</evidence>
<feature type="domain" description="RCK C-terminal" evidence="11">
    <location>
        <begin position="469"/>
        <end position="548"/>
    </location>
</feature>
<feature type="transmembrane region" description="Helical" evidence="10">
    <location>
        <begin position="200"/>
        <end position="220"/>
    </location>
</feature>
<feature type="transmembrane region" description="Helical" evidence="10">
    <location>
        <begin position="369"/>
        <end position="390"/>
    </location>
</feature>
<dbReference type="PANTHER" id="PTHR43427:SF6">
    <property type="entry name" value="CHLORIDE CHANNEL PROTEIN CLC-E"/>
    <property type="match status" value="1"/>
</dbReference>
<keyword evidence="7" id="KW-0869">Chloride channel</keyword>
<evidence type="ECO:0000259" key="11">
    <source>
        <dbReference type="PROSITE" id="PS51202"/>
    </source>
</evidence>
<dbReference type="PROSITE" id="PS51202">
    <property type="entry name" value="RCK_C"/>
    <property type="match status" value="1"/>
</dbReference>
<keyword evidence="6 10" id="KW-0472">Membrane</keyword>
<dbReference type="Proteomes" id="UP001500191">
    <property type="component" value="Unassembled WGS sequence"/>
</dbReference>
<dbReference type="InterPro" id="IPR014743">
    <property type="entry name" value="Cl-channel_core"/>
</dbReference>
<keyword evidence="3 10" id="KW-0812">Transmembrane</keyword>
<feature type="transmembrane region" description="Helical" evidence="10">
    <location>
        <begin position="396"/>
        <end position="416"/>
    </location>
</feature>
<evidence type="ECO:0000256" key="5">
    <source>
        <dbReference type="ARBA" id="ARBA00023065"/>
    </source>
</evidence>
<dbReference type="Pfam" id="PF02080">
    <property type="entry name" value="TrkA_C"/>
    <property type="match status" value="1"/>
</dbReference>
<evidence type="ECO:0000256" key="9">
    <source>
        <dbReference type="ARBA" id="ARBA00023303"/>
    </source>
</evidence>
<feature type="transmembrane region" description="Helical" evidence="10">
    <location>
        <begin position="276"/>
        <end position="297"/>
    </location>
</feature>
<proteinExistence type="predicted"/>
<dbReference type="SUPFAM" id="SSF81340">
    <property type="entry name" value="Clc chloride channel"/>
    <property type="match status" value="1"/>
</dbReference>
<dbReference type="PANTHER" id="PTHR43427">
    <property type="entry name" value="CHLORIDE CHANNEL PROTEIN CLC-E"/>
    <property type="match status" value="1"/>
</dbReference>
<comment type="caution">
    <text evidence="12">The sequence shown here is derived from an EMBL/GenBank/DDBJ whole genome shotgun (WGS) entry which is preliminary data.</text>
</comment>
<dbReference type="Gene3D" id="3.30.70.1450">
    <property type="entry name" value="Regulator of K+ conductance, C-terminal domain"/>
    <property type="match status" value="1"/>
</dbReference>
<keyword evidence="9" id="KW-0407">Ion channel</keyword>
<dbReference type="InterPro" id="IPR001807">
    <property type="entry name" value="ClC"/>
</dbReference>
<dbReference type="Pfam" id="PF00654">
    <property type="entry name" value="Voltage_CLC"/>
    <property type="match status" value="1"/>
</dbReference>